<evidence type="ECO:0000313" key="4">
    <source>
        <dbReference type="EMBL" id="KAF5953856.1"/>
    </source>
</evidence>
<keyword evidence="1" id="KW-0677">Repeat</keyword>
<accession>A0A7J7HPD4</accession>
<keyword evidence="5" id="KW-1185">Reference proteome</keyword>
<reference evidence="4 5" key="2">
    <citation type="submission" date="2020-07" db="EMBL/GenBank/DDBJ databases">
        <title>Genome assembly of wild tea tree DASZ reveals pedigree and selection history of tea varieties.</title>
        <authorList>
            <person name="Zhang W."/>
        </authorList>
    </citation>
    <scope>NUCLEOTIDE SEQUENCE [LARGE SCALE GENOMIC DNA]</scope>
    <source>
        <strain evidence="5">cv. G240</strain>
        <tissue evidence="4">Leaf</tissue>
    </source>
</reference>
<gene>
    <name evidence="4" type="ORF">HYC85_006712</name>
</gene>
<dbReference type="GO" id="GO:0009451">
    <property type="term" value="P:RNA modification"/>
    <property type="evidence" value="ECO:0007669"/>
    <property type="project" value="InterPro"/>
</dbReference>
<evidence type="ECO:0000256" key="1">
    <source>
        <dbReference type="ARBA" id="ARBA00022737"/>
    </source>
</evidence>
<dbReference type="FunFam" id="1.25.40.10:FF:001139">
    <property type="entry name" value="Uncharacterized protein"/>
    <property type="match status" value="1"/>
</dbReference>
<organism evidence="4 5">
    <name type="scientific">Camellia sinensis</name>
    <name type="common">Tea plant</name>
    <name type="synonym">Thea sinensis</name>
    <dbReference type="NCBI Taxonomy" id="4442"/>
    <lineage>
        <taxon>Eukaryota</taxon>
        <taxon>Viridiplantae</taxon>
        <taxon>Streptophyta</taxon>
        <taxon>Embryophyta</taxon>
        <taxon>Tracheophyta</taxon>
        <taxon>Spermatophyta</taxon>
        <taxon>Magnoliopsida</taxon>
        <taxon>eudicotyledons</taxon>
        <taxon>Gunneridae</taxon>
        <taxon>Pentapetalae</taxon>
        <taxon>asterids</taxon>
        <taxon>Ericales</taxon>
        <taxon>Theaceae</taxon>
        <taxon>Camellia</taxon>
    </lineage>
</organism>
<dbReference type="InterPro" id="IPR011990">
    <property type="entry name" value="TPR-like_helical_dom_sf"/>
</dbReference>
<dbReference type="EMBL" id="JACBKZ010000003">
    <property type="protein sequence ID" value="KAF5953856.1"/>
    <property type="molecule type" value="Genomic_DNA"/>
</dbReference>
<dbReference type="NCBIfam" id="TIGR00756">
    <property type="entry name" value="PPR"/>
    <property type="match status" value="4"/>
</dbReference>
<dbReference type="InterPro" id="IPR046848">
    <property type="entry name" value="E_motif"/>
</dbReference>
<dbReference type="Proteomes" id="UP000593564">
    <property type="component" value="Unassembled WGS sequence"/>
</dbReference>
<feature type="repeat" description="PPR" evidence="2">
    <location>
        <begin position="410"/>
        <end position="444"/>
    </location>
</feature>
<reference evidence="5" key="1">
    <citation type="journal article" date="2020" name="Nat. Commun.">
        <title>Genome assembly of wild tea tree DASZ reveals pedigree and selection history of tea varieties.</title>
        <authorList>
            <person name="Zhang W."/>
            <person name="Zhang Y."/>
            <person name="Qiu H."/>
            <person name="Guo Y."/>
            <person name="Wan H."/>
            <person name="Zhang X."/>
            <person name="Scossa F."/>
            <person name="Alseekh S."/>
            <person name="Zhang Q."/>
            <person name="Wang P."/>
            <person name="Xu L."/>
            <person name="Schmidt M.H."/>
            <person name="Jia X."/>
            <person name="Li D."/>
            <person name="Zhu A."/>
            <person name="Guo F."/>
            <person name="Chen W."/>
            <person name="Ni D."/>
            <person name="Usadel B."/>
            <person name="Fernie A.R."/>
            <person name="Wen W."/>
        </authorList>
    </citation>
    <scope>NUCLEOTIDE SEQUENCE [LARGE SCALE GENOMIC DNA]</scope>
    <source>
        <strain evidence="5">cv. G240</strain>
    </source>
</reference>
<dbReference type="InterPro" id="IPR046960">
    <property type="entry name" value="PPR_At4g14850-like_plant"/>
</dbReference>
<feature type="repeat" description="PPR" evidence="2">
    <location>
        <begin position="309"/>
        <end position="343"/>
    </location>
</feature>
<dbReference type="Gene3D" id="1.25.40.10">
    <property type="entry name" value="Tetratricopeptide repeat domain"/>
    <property type="match status" value="2"/>
</dbReference>
<name>A0A7J7HPD4_CAMSI</name>
<dbReference type="InterPro" id="IPR002885">
    <property type="entry name" value="PPR_rpt"/>
</dbReference>
<dbReference type="Pfam" id="PF12854">
    <property type="entry name" value="PPR_1"/>
    <property type="match status" value="1"/>
</dbReference>
<dbReference type="Pfam" id="PF01535">
    <property type="entry name" value="PPR"/>
    <property type="match status" value="2"/>
</dbReference>
<evidence type="ECO:0000313" key="5">
    <source>
        <dbReference type="Proteomes" id="UP000593564"/>
    </source>
</evidence>
<comment type="caution">
    <text evidence="4">The sequence shown here is derived from an EMBL/GenBank/DDBJ whole genome shotgun (WGS) entry which is preliminary data.</text>
</comment>
<evidence type="ECO:0000256" key="3">
    <source>
        <dbReference type="SAM" id="SignalP"/>
    </source>
</evidence>
<feature type="chain" id="PRO_5029457155" description="Pentatricopeptide repeat-containing protein" evidence="3">
    <location>
        <begin position="29"/>
        <end position="641"/>
    </location>
</feature>
<sequence>MKRRERKRDKKSKIYSLVLLSFVRDLLALSVTVNDVECIYEYILHKGDSIIGNFVVVDHNNLASTSLEILPPSRRSKAAPHEEITKVSCCPFRVRDYNLEACPDLPIDGKPQSVSVVWKRSRGGGNRNGNGNGDQNGGGCGKHSLSALSIPFCSFLQSPPLHLRPFSSQNPLRPTKTSKSHKRLRVLDLVTPKPSVIRGGRQTHLRLIQDILRTTSHEPIDSNSKEGPISMLFRLNREGLRANPIVLSHALRSCGCPKTVFFGIQVHCLAIKTGFFTNVYIGSSLISFYCKCGELGSAYQVFDEMPMRNVVAWTTMITGFAQEWKIDMCLELYHRMRNSTAKPNEFTLTSLLSACTGNGCLGHGRIAHCQAMQMGFDSYLHVSNALISFYCKCGDVQEALYIFQNMPAKDLVSWNSMIAGYAYHGLALQAIDLFEEMKKERVRPDGITFLGVLSSCRHGGLVEQGRFYFNSMVEFGFEPEVEHYSCIVDLLGRAGEIEESQEFIKKMHVDPNAIIWGSLLSSCRLHGNVWIGIEAAENRLVLEPKCASTHLQLVNLYASVGFWDQVARVRRLMRDKGLKTDPGYSWIEIRNKVCWFRAEDSSNSKEITGVVDCLVDHMRSLGCVAETYQLECGYDLCTDML</sequence>
<dbReference type="GO" id="GO:0003723">
    <property type="term" value="F:RNA binding"/>
    <property type="evidence" value="ECO:0007669"/>
    <property type="project" value="InterPro"/>
</dbReference>
<evidence type="ECO:0000256" key="2">
    <source>
        <dbReference type="PROSITE-ProRule" id="PRU00708"/>
    </source>
</evidence>
<dbReference type="PROSITE" id="PS51375">
    <property type="entry name" value="PPR"/>
    <property type="match status" value="3"/>
</dbReference>
<dbReference type="Pfam" id="PF13041">
    <property type="entry name" value="PPR_2"/>
    <property type="match status" value="2"/>
</dbReference>
<dbReference type="AlphaFoldDB" id="A0A7J7HPD4"/>
<proteinExistence type="predicted"/>
<dbReference type="PANTHER" id="PTHR47926">
    <property type="entry name" value="PENTATRICOPEPTIDE REPEAT-CONTAINING PROTEIN"/>
    <property type="match status" value="1"/>
</dbReference>
<feature type="signal peptide" evidence="3">
    <location>
        <begin position="1"/>
        <end position="28"/>
    </location>
</feature>
<protein>
    <recommendedName>
        <fullName evidence="6">Pentatricopeptide repeat-containing protein</fullName>
    </recommendedName>
</protein>
<evidence type="ECO:0008006" key="6">
    <source>
        <dbReference type="Google" id="ProtNLM"/>
    </source>
</evidence>
<keyword evidence="3" id="KW-0732">Signal</keyword>
<dbReference type="Pfam" id="PF20431">
    <property type="entry name" value="E_motif"/>
    <property type="match status" value="1"/>
</dbReference>
<dbReference type="PANTHER" id="PTHR47926:SF438">
    <property type="entry name" value="PENTATRICOPEPTIDE REPEAT-CONTAINING PROTEIN"/>
    <property type="match status" value="1"/>
</dbReference>
<feature type="repeat" description="PPR" evidence="2">
    <location>
        <begin position="278"/>
        <end position="308"/>
    </location>
</feature>
<dbReference type="FunFam" id="1.25.40.10:FF:000378">
    <property type="entry name" value="Pentatricopeptide repeat-containing protein mitochondrial"/>
    <property type="match status" value="1"/>
</dbReference>